<sequence length="377" mass="41496">MGLLKKMMASLSPPSAPKHLPVPLPELSVDSPPGQSWSSSGSSSCSSPSPTTPSPRSSPIAYRAPSNLSGKRRGTPQDAYADISRYSSPDPALEKKSRARRTSSPAVDIVKPTPRRAYIPVPSSTTVMNAVLPPTPDMHKPPIKGILKPPRSATAAPSEASSWSPPPGHSPRPASSASGRPTQEVPLSLHWQLLPPVERPWNPSNRYPRQRLYFDITKPPSTIKIRDYSEMPPRVTRGSKIKDALAKPASNGNLSSMTIRYEKIPGAEIHVAAKDGTTVRCGEVFDAIYEFFDRVMTPDERSDLIPTIAQLNRVEEAFSRRCQDSHRAVPLAEEYEGIRFVDLLEGNTVFHGLMRPLTERRSPEKYWVIEFGPCESH</sequence>
<feature type="region of interest" description="Disordered" evidence="1">
    <location>
        <begin position="1"/>
        <end position="183"/>
    </location>
</feature>
<protein>
    <recommendedName>
        <fullName evidence="2">DUF6699 domain-containing protein</fullName>
    </recommendedName>
</protein>
<dbReference type="InterPro" id="IPR046522">
    <property type="entry name" value="DUF6699"/>
</dbReference>
<evidence type="ECO:0000256" key="1">
    <source>
        <dbReference type="SAM" id="MobiDB-lite"/>
    </source>
</evidence>
<name>A0A1M2VQS5_TRAPU</name>
<evidence type="ECO:0000259" key="2">
    <source>
        <dbReference type="Pfam" id="PF20415"/>
    </source>
</evidence>
<dbReference type="AlphaFoldDB" id="A0A1M2VQS5"/>
<evidence type="ECO:0000313" key="3">
    <source>
        <dbReference type="EMBL" id="OJT09945.1"/>
    </source>
</evidence>
<dbReference type="Proteomes" id="UP000184267">
    <property type="component" value="Unassembled WGS sequence"/>
</dbReference>
<feature type="compositionally biased region" description="Low complexity" evidence="1">
    <location>
        <begin position="31"/>
        <end position="59"/>
    </location>
</feature>
<reference evidence="3 4" key="1">
    <citation type="submission" date="2016-10" db="EMBL/GenBank/DDBJ databases">
        <title>Genome sequence of the basidiomycete white-rot fungus Trametes pubescens.</title>
        <authorList>
            <person name="Makela M.R."/>
            <person name="Granchi Z."/>
            <person name="Peng M."/>
            <person name="De Vries R.P."/>
            <person name="Grigoriev I."/>
            <person name="Riley R."/>
            <person name="Hilden K."/>
        </authorList>
    </citation>
    <scope>NUCLEOTIDE SEQUENCE [LARGE SCALE GENOMIC DNA]</scope>
    <source>
        <strain evidence="3 4">FBCC735</strain>
    </source>
</reference>
<dbReference type="EMBL" id="MNAD01000861">
    <property type="protein sequence ID" value="OJT09945.1"/>
    <property type="molecule type" value="Genomic_DNA"/>
</dbReference>
<evidence type="ECO:0000313" key="4">
    <source>
        <dbReference type="Proteomes" id="UP000184267"/>
    </source>
</evidence>
<keyword evidence="4" id="KW-1185">Reference proteome</keyword>
<feature type="compositionally biased region" description="Low complexity" evidence="1">
    <location>
        <begin position="149"/>
        <end position="163"/>
    </location>
</feature>
<feature type="compositionally biased region" description="Pro residues" evidence="1">
    <location>
        <begin position="14"/>
        <end position="24"/>
    </location>
</feature>
<dbReference type="OMA" id="CQDSHRA"/>
<dbReference type="Pfam" id="PF20415">
    <property type="entry name" value="DUF6699"/>
    <property type="match status" value="1"/>
</dbReference>
<gene>
    <name evidence="3" type="ORF">TRAPUB_13582</name>
</gene>
<feature type="compositionally biased region" description="Low complexity" evidence="1">
    <location>
        <begin position="171"/>
        <end position="181"/>
    </location>
</feature>
<dbReference type="OrthoDB" id="2970175at2759"/>
<proteinExistence type="predicted"/>
<accession>A0A1M2VQS5</accession>
<feature type="domain" description="DUF6699" evidence="2">
    <location>
        <begin position="212"/>
        <end position="356"/>
    </location>
</feature>
<comment type="caution">
    <text evidence="3">The sequence shown here is derived from an EMBL/GenBank/DDBJ whole genome shotgun (WGS) entry which is preliminary data.</text>
</comment>
<organism evidence="3 4">
    <name type="scientific">Trametes pubescens</name>
    <name type="common">White-rot fungus</name>
    <dbReference type="NCBI Taxonomy" id="154538"/>
    <lineage>
        <taxon>Eukaryota</taxon>
        <taxon>Fungi</taxon>
        <taxon>Dikarya</taxon>
        <taxon>Basidiomycota</taxon>
        <taxon>Agaricomycotina</taxon>
        <taxon>Agaricomycetes</taxon>
        <taxon>Polyporales</taxon>
        <taxon>Polyporaceae</taxon>
        <taxon>Trametes</taxon>
    </lineage>
</organism>